<name>A0AAD8YFB8_9STRA</name>
<keyword evidence="4" id="KW-0496">Mitochondrion</keyword>
<evidence type="ECO:0000256" key="3">
    <source>
        <dbReference type="ARBA" id="ARBA00022946"/>
    </source>
</evidence>
<keyword evidence="2" id="KW-0999">Mitochondrion inner membrane</keyword>
<proteinExistence type="predicted"/>
<evidence type="ECO:0000256" key="1">
    <source>
        <dbReference type="ARBA" id="ARBA00004273"/>
    </source>
</evidence>
<dbReference type="PANTHER" id="PTHR11504:SF0">
    <property type="entry name" value="CYTOCHROME C OXIDASE SUBUNIT"/>
    <property type="match status" value="1"/>
</dbReference>
<evidence type="ECO:0000313" key="6">
    <source>
        <dbReference type="EMBL" id="KAK1745476.1"/>
    </source>
</evidence>
<comment type="caution">
    <text evidence="6">The sequence shown here is derived from an EMBL/GenBank/DDBJ whole genome shotgun (WGS) entry which is preliminary data.</text>
</comment>
<dbReference type="PANTHER" id="PTHR11504">
    <property type="entry name" value="CYTOCHROME C OXIDASE POLYPEPTIDE VIA"/>
    <property type="match status" value="1"/>
</dbReference>
<dbReference type="GO" id="GO:0006123">
    <property type="term" value="P:mitochondrial electron transport, cytochrome c to oxygen"/>
    <property type="evidence" value="ECO:0007669"/>
    <property type="project" value="TreeGrafter"/>
</dbReference>
<comment type="subcellular location">
    <subcellularLocation>
        <location evidence="1">Mitochondrion inner membrane</location>
    </subcellularLocation>
</comment>
<dbReference type="InterPro" id="IPR001349">
    <property type="entry name" value="Cyt_c_oxidase_su6a"/>
</dbReference>
<dbReference type="InterPro" id="IPR036418">
    <property type="entry name" value="Cyt_c_oxidase_su6a_sf"/>
</dbReference>
<dbReference type="Proteomes" id="UP001224775">
    <property type="component" value="Unassembled WGS sequence"/>
</dbReference>
<protein>
    <submittedName>
        <fullName evidence="6">Uncharacterized protein</fullName>
    </submittedName>
</protein>
<evidence type="ECO:0000256" key="2">
    <source>
        <dbReference type="ARBA" id="ARBA00022792"/>
    </source>
</evidence>
<dbReference type="Gene3D" id="4.10.95.10">
    <property type="entry name" value="Cytochrome c oxidase, subunit VIa"/>
    <property type="match status" value="1"/>
</dbReference>
<dbReference type="GO" id="GO:0030234">
    <property type="term" value="F:enzyme regulator activity"/>
    <property type="evidence" value="ECO:0007669"/>
    <property type="project" value="TreeGrafter"/>
</dbReference>
<dbReference type="EMBL" id="JATAAI010000005">
    <property type="protein sequence ID" value="KAK1745476.1"/>
    <property type="molecule type" value="Genomic_DNA"/>
</dbReference>
<keyword evidence="3" id="KW-0809">Transit peptide</keyword>
<evidence type="ECO:0000313" key="7">
    <source>
        <dbReference type="Proteomes" id="UP001224775"/>
    </source>
</evidence>
<organism evidence="6 7">
    <name type="scientific">Skeletonema marinoi</name>
    <dbReference type="NCBI Taxonomy" id="267567"/>
    <lineage>
        <taxon>Eukaryota</taxon>
        <taxon>Sar</taxon>
        <taxon>Stramenopiles</taxon>
        <taxon>Ochrophyta</taxon>
        <taxon>Bacillariophyta</taxon>
        <taxon>Coscinodiscophyceae</taxon>
        <taxon>Thalassiosirophycidae</taxon>
        <taxon>Thalassiosirales</taxon>
        <taxon>Skeletonemataceae</taxon>
        <taxon>Skeletonema</taxon>
        <taxon>Skeletonema marinoi-dohrnii complex</taxon>
    </lineage>
</organism>
<dbReference type="GO" id="GO:0005743">
    <property type="term" value="C:mitochondrial inner membrane"/>
    <property type="evidence" value="ECO:0007669"/>
    <property type="project" value="UniProtKB-SubCell"/>
</dbReference>
<reference evidence="6" key="1">
    <citation type="submission" date="2023-06" db="EMBL/GenBank/DDBJ databases">
        <title>Survivors Of The Sea: Transcriptome response of Skeletonema marinoi to long-term dormancy.</title>
        <authorList>
            <person name="Pinder M.I.M."/>
            <person name="Kourtchenko O."/>
            <person name="Robertson E.K."/>
            <person name="Larsson T."/>
            <person name="Maumus F."/>
            <person name="Osuna-Cruz C.M."/>
            <person name="Vancaester E."/>
            <person name="Stenow R."/>
            <person name="Vandepoele K."/>
            <person name="Ploug H."/>
            <person name="Bruchert V."/>
            <person name="Godhe A."/>
            <person name="Topel M."/>
        </authorList>
    </citation>
    <scope>NUCLEOTIDE SEQUENCE</scope>
    <source>
        <strain evidence="6">R05AC</strain>
    </source>
</reference>
<keyword evidence="5" id="KW-0472">Membrane</keyword>
<evidence type="ECO:0000256" key="5">
    <source>
        <dbReference type="ARBA" id="ARBA00023136"/>
    </source>
</evidence>
<evidence type="ECO:0000256" key="4">
    <source>
        <dbReference type="ARBA" id="ARBA00023128"/>
    </source>
</evidence>
<keyword evidence="7" id="KW-1185">Reference proteome</keyword>
<gene>
    <name evidence="6" type="ORF">QTG54_003400</name>
</gene>
<dbReference type="SUPFAM" id="SSF81411">
    <property type="entry name" value="Mitochondrial cytochrome c oxidase subunit VIa"/>
    <property type="match status" value="1"/>
</dbReference>
<sequence>MFAARTLARTAARQGTQAVQRRSNQTVPRLGTQAEMEAEAIAHLRARVRRQKEIMDATEHSAEEELAEMWKWVKISAVVATPVCILSIIKDVLFVPHAHRQEGPLPDYMSIQVKEFPWECETCALFDLECWKKCRAEQAAEGA</sequence>
<dbReference type="AlphaFoldDB" id="A0AAD8YFB8"/>
<accession>A0AAD8YFB8</accession>